<protein>
    <submittedName>
        <fullName evidence="1">Uncharacterized protein</fullName>
    </submittedName>
</protein>
<proteinExistence type="predicted"/>
<name>A0A6J5NL08_9CAUD</name>
<reference evidence="1" key="1">
    <citation type="submission" date="2020-04" db="EMBL/GenBank/DDBJ databases">
        <authorList>
            <person name="Chiriac C."/>
            <person name="Salcher M."/>
            <person name="Ghai R."/>
            <person name="Kavagutti S V."/>
        </authorList>
    </citation>
    <scope>NUCLEOTIDE SEQUENCE</scope>
</reference>
<dbReference type="EMBL" id="LR796658">
    <property type="protein sequence ID" value="CAB4157598.1"/>
    <property type="molecule type" value="Genomic_DNA"/>
</dbReference>
<organism evidence="1">
    <name type="scientific">uncultured Caudovirales phage</name>
    <dbReference type="NCBI Taxonomy" id="2100421"/>
    <lineage>
        <taxon>Viruses</taxon>
        <taxon>Duplodnaviria</taxon>
        <taxon>Heunggongvirae</taxon>
        <taxon>Uroviricota</taxon>
        <taxon>Caudoviricetes</taxon>
        <taxon>Peduoviridae</taxon>
        <taxon>Maltschvirus</taxon>
        <taxon>Maltschvirus maltsch</taxon>
    </lineage>
</organism>
<gene>
    <name evidence="1" type="ORF">UFOVP692_32</name>
</gene>
<accession>A0A6J5NL08</accession>
<evidence type="ECO:0000313" key="1">
    <source>
        <dbReference type="EMBL" id="CAB4157598.1"/>
    </source>
</evidence>
<sequence>MSWKDEDEVTTTFGTIQQAQQENYIRGFYDGLDKKLTNNTAYTDGFKAGQRNEREYLLSFVEDHEGIPIVVQDLVDEINGRYKKEMNDLLKGMGL</sequence>